<comment type="caution">
    <text evidence="2">The sequence shown here is derived from an EMBL/GenBank/DDBJ whole genome shotgun (WGS) entry which is preliminary data.</text>
</comment>
<evidence type="ECO:0000256" key="1">
    <source>
        <dbReference type="SAM" id="MobiDB-lite"/>
    </source>
</evidence>
<keyword evidence="3" id="KW-1185">Reference proteome</keyword>
<protein>
    <submittedName>
        <fullName evidence="2">Uncharacterized protein</fullName>
    </submittedName>
</protein>
<feature type="region of interest" description="Disordered" evidence="1">
    <location>
        <begin position="1"/>
        <end position="58"/>
    </location>
</feature>
<feature type="compositionally biased region" description="Polar residues" evidence="1">
    <location>
        <begin position="1"/>
        <end position="19"/>
    </location>
</feature>
<proteinExistence type="predicted"/>
<organism evidence="2 3">
    <name type="scientific">Colocasia esculenta</name>
    <name type="common">Wild taro</name>
    <name type="synonym">Arum esculentum</name>
    <dbReference type="NCBI Taxonomy" id="4460"/>
    <lineage>
        <taxon>Eukaryota</taxon>
        <taxon>Viridiplantae</taxon>
        <taxon>Streptophyta</taxon>
        <taxon>Embryophyta</taxon>
        <taxon>Tracheophyta</taxon>
        <taxon>Spermatophyta</taxon>
        <taxon>Magnoliopsida</taxon>
        <taxon>Liliopsida</taxon>
        <taxon>Araceae</taxon>
        <taxon>Aroideae</taxon>
        <taxon>Colocasieae</taxon>
        <taxon>Colocasia</taxon>
    </lineage>
</organism>
<sequence>MPSTTAPSPQSAAEGTTSQVRKRERNYTVIGLGYTSGPENPCKTRHQKKHKASQVRKHERNHTVIGLGYTSGLENPCKTQHQKKPKAVTHTTKHYLGKHTSYSTYTSQPIRCATHLTLDQRSMSNTSHRSETRN</sequence>
<feature type="compositionally biased region" description="Basic residues" evidence="1">
    <location>
        <begin position="43"/>
        <end position="58"/>
    </location>
</feature>
<dbReference type="Proteomes" id="UP000652761">
    <property type="component" value="Unassembled WGS sequence"/>
</dbReference>
<evidence type="ECO:0000313" key="3">
    <source>
        <dbReference type="Proteomes" id="UP000652761"/>
    </source>
</evidence>
<dbReference type="EMBL" id="NMUH01008352">
    <property type="protein sequence ID" value="MQM18665.1"/>
    <property type="molecule type" value="Genomic_DNA"/>
</dbReference>
<accession>A0A843XHP7</accession>
<name>A0A843XHP7_COLES</name>
<dbReference type="AlphaFoldDB" id="A0A843XHP7"/>
<gene>
    <name evidence="2" type="ORF">Taro_051658</name>
</gene>
<evidence type="ECO:0000313" key="2">
    <source>
        <dbReference type="EMBL" id="MQM18665.1"/>
    </source>
</evidence>
<reference evidence="2" key="1">
    <citation type="submission" date="2017-07" db="EMBL/GenBank/DDBJ databases">
        <title>Taro Niue Genome Assembly and Annotation.</title>
        <authorList>
            <person name="Atibalentja N."/>
            <person name="Keating K."/>
            <person name="Fields C.J."/>
        </authorList>
    </citation>
    <scope>NUCLEOTIDE SEQUENCE</scope>
    <source>
        <strain evidence="2">Niue_2</strain>
        <tissue evidence="2">Leaf</tissue>
    </source>
</reference>